<gene>
    <name evidence="2" type="ORF">X797_010476</name>
</gene>
<dbReference type="Proteomes" id="UP000030151">
    <property type="component" value="Unassembled WGS sequence"/>
</dbReference>
<comment type="caution">
    <text evidence="2">The sequence shown here is derived from an EMBL/GenBank/DDBJ whole genome shotgun (WGS) entry which is preliminary data.</text>
</comment>
<dbReference type="PANTHER" id="PTHR35391:SF7">
    <property type="entry name" value="C2H2-TYPE DOMAIN-CONTAINING PROTEIN"/>
    <property type="match status" value="1"/>
</dbReference>
<evidence type="ECO:0000313" key="2">
    <source>
        <dbReference type="EMBL" id="EXU96515.1"/>
    </source>
</evidence>
<evidence type="ECO:0000256" key="1">
    <source>
        <dbReference type="SAM" id="MobiDB-lite"/>
    </source>
</evidence>
<organism evidence="2 3">
    <name type="scientific">Metarhizium robertsii</name>
    <dbReference type="NCBI Taxonomy" id="568076"/>
    <lineage>
        <taxon>Eukaryota</taxon>
        <taxon>Fungi</taxon>
        <taxon>Dikarya</taxon>
        <taxon>Ascomycota</taxon>
        <taxon>Pezizomycotina</taxon>
        <taxon>Sordariomycetes</taxon>
        <taxon>Hypocreomycetidae</taxon>
        <taxon>Hypocreales</taxon>
        <taxon>Clavicipitaceae</taxon>
        <taxon>Metarhizium</taxon>
    </lineage>
</organism>
<accession>A0A0A1UP59</accession>
<dbReference type="HOGENOM" id="CLU_345478_0_0_1"/>
<proteinExistence type="predicted"/>
<dbReference type="eggNOG" id="ENOG502T32E">
    <property type="taxonomic scope" value="Eukaryota"/>
</dbReference>
<name>A0A0A1UP59_9HYPO</name>
<dbReference type="AlphaFoldDB" id="A0A0A1UP59"/>
<evidence type="ECO:0000313" key="3">
    <source>
        <dbReference type="Proteomes" id="UP000030151"/>
    </source>
</evidence>
<reference evidence="2 3" key="1">
    <citation type="submission" date="2014-02" db="EMBL/GenBank/DDBJ databases">
        <title>The genome sequence of the entomopathogenic fungus Metarhizium robertsii ARSEF 2575.</title>
        <authorList>
            <person name="Giuliano Garisto Donzelli B."/>
            <person name="Roe B.A."/>
            <person name="Macmil S.L."/>
            <person name="Krasnoff S.B."/>
            <person name="Gibson D.M."/>
        </authorList>
    </citation>
    <scope>NUCLEOTIDE SEQUENCE [LARGE SCALE GENOMIC DNA]</scope>
    <source>
        <strain evidence="2 3">ARSEF 2575</strain>
    </source>
</reference>
<protein>
    <submittedName>
        <fullName evidence="2">Uncharacterized protein</fullName>
    </submittedName>
</protein>
<dbReference type="OrthoDB" id="4900603at2759"/>
<dbReference type="EMBL" id="JELW01000049">
    <property type="protein sequence ID" value="EXU96515.1"/>
    <property type="molecule type" value="Genomic_DNA"/>
</dbReference>
<feature type="region of interest" description="Disordered" evidence="1">
    <location>
        <begin position="808"/>
        <end position="830"/>
    </location>
</feature>
<sequence length="830" mass="93884">MFNGTCLRSPPFATEAYLSPGPLVFNNILAKRSYISYGPMDSIAEGSELFEVAYHCLDLFEKCLVESGRQQALIVQEVQARFNLWAAYTGVFADNDKSLDTRLFLHPDVKRMTLNLLRMVERNLQLASTANINQHSQLPVLTDIADLDENSNLSKLLESHGASFRGLVAVPVALDRLHKLATAIRRSSLESRKENLLTKIWDSDSEKYLGECICKFIREKFPAARASLIKQLAAAVCASRRRLLYLPRHNKKLGIERKGKQTGVVKGSLLPHELLRKRYYGDAFTEPISATDASIPNTIQLRRELGRVKRPAISVASAGIIQGESLLYPDIPAFAADKKLHPCPYCSEPLLTSRLDLKVKANRDYWRNHVNQDLEPYFCLSEECKEPLKFFIHYRDWLDHMSTFHTDEWYRSAHALTWYCDLGHKERELFVDRDSFESHSQDHHPNLTASQRRARTKKSKTLALREPLACPLCESVPAKISSLAIQHQNSAECKDALCKHIAFHLKALSLLSFRLLNEQSIDHIDDTEAEEHHTTQIMTRSMQNMPLETAEKISWPSLDSSWISENANPGLAEHGLETVDANTGGVDWGRFPGFDHLSKYSGVRNLESHAGPTPMSEAEGTQEQNNQAFNNMLANMSREQWHEIQALPPDERHEVLGKWQNRQPQQFPNDMSKLGQSDGAKVIDLAAKMMEMTSDQQKAATRMSLQRRLSPQQLAEIQARGRDPLVLFFQNQAFQVLKRNMLRLQGQNQTPRQGQEQPEQGSVNLQRLRVDRAAQLSQDLQQNQQDVMARGGQALGQGAVLFGVKSFNQGTQQPNNQVSSNIPANMSPEQ</sequence>
<dbReference type="PANTHER" id="PTHR35391">
    <property type="entry name" value="C2H2-TYPE DOMAIN-CONTAINING PROTEIN-RELATED"/>
    <property type="match status" value="1"/>
</dbReference>